<keyword evidence="1" id="KW-0805">Transcription regulation</keyword>
<sequence length="291" mass="33885">MNSDSVYEEIPFEDAMFPIRLLQNKRITPDTPEKEALTWHEQIEILYFHSGSAAVTCGTRKYVTVPGEIYIINPYEIHDVAYYGGTLVFDCIMADPRIYHGAQDEVCEIKYMSQIENRKICFNNKISSSGEPAAIITELLKEYQQKQPAYELKVKSLILNFFAWLFRHEVNEKHTKDEILRTTQKFDKLRNAFSYIYDHYNEEINLSELAGSCNFNLSHFCRLFKSVTGQTAVQYINEVRMLKAELLLRTTNLGVAEIAGRVGYTDPCYFNRCFKRYFHATPLEMRSKPDL</sequence>
<evidence type="ECO:0000259" key="4">
    <source>
        <dbReference type="PROSITE" id="PS01124"/>
    </source>
</evidence>
<dbReference type="Pfam" id="PF02311">
    <property type="entry name" value="AraC_binding"/>
    <property type="match status" value="1"/>
</dbReference>
<name>A0A9D1I7H1_9CLOT</name>
<reference evidence="5" key="2">
    <citation type="journal article" date="2021" name="PeerJ">
        <title>Extensive microbial diversity within the chicken gut microbiome revealed by metagenomics and culture.</title>
        <authorList>
            <person name="Gilroy R."/>
            <person name="Ravi A."/>
            <person name="Getino M."/>
            <person name="Pursley I."/>
            <person name="Horton D.L."/>
            <person name="Alikhan N.F."/>
            <person name="Baker D."/>
            <person name="Gharbi K."/>
            <person name="Hall N."/>
            <person name="Watson M."/>
            <person name="Adriaenssens E.M."/>
            <person name="Foster-Nyarko E."/>
            <person name="Jarju S."/>
            <person name="Secka A."/>
            <person name="Antonio M."/>
            <person name="Oren A."/>
            <person name="Chaudhuri R.R."/>
            <person name="La Ragione R."/>
            <person name="Hildebrand F."/>
            <person name="Pallen M.J."/>
        </authorList>
    </citation>
    <scope>NUCLEOTIDE SEQUENCE</scope>
    <source>
        <strain evidence="5">CHK195-4489</strain>
    </source>
</reference>
<dbReference type="PANTHER" id="PTHR43280">
    <property type="entry name" value="ARAC-FAMILY TRANSCRIPTIONAL REGULATOR"/>
    <property type="match status" value="1"/>
</dbReference>
<dbReference type="GO" id="GO:0043565">
    <property type="term" value="F:sequence-specific DNA binding"/>
    <property type="evidence" value="ECO:0007669"/>
    <property type="project" value="InterPro"/>
</dbReference>
<evidence type="ECO:0000256" key="2">
    <source>
        <dbReference type="ARBA" id="ARBA00023125"/>
    </source>
</evidence>
<dbReference type="SUPFAM" id="SSF51215">
    <property type="entry name" value="Regulatory protein AraC"/>
    <property type="match status" value="1"/>
</dbReference>
<keyword evidence="2" id="KW-0238">DNA-binding</keyword>
<organism evidence="5 6">
    <name type="scientific">Candidatus Egerieisoma faecipullorum</name>
    <dbReference type="NCBI Taxonomy" id="2840963"/>
    <lineage>
        <taxon>Bacteria</taxon>
        <taxon>Bacillati</taxon>
        <taxon>Bacillota</taxon>
        <taxon>Clostridia</taxon>
        <taxon>Eubacteriales</taxon>
        <taxon>Clostridiaceae</taxon>
        <taxon>Clostridiaceae incertae sedis</taxon>
        <taxon>Candidatus Egerieisoma</taxon>
    </lineage>
</organism>
<comment type="caution">
    <text evidence="5">The sequence shown here is derived from an EMBL/GenBank/DDBJ whole genome shotgun (WGS) entry which is preliminary data.</text>
</comment>
<accession>A0A9D1I7H1</accession>
<evidence type="ECO:0000256" key="3">
    <source>
        <dbReference type="ARBA" id="ARBA00023163"/>
    </source>
</evidence>
<protein>
    <submittedName>
        <fullName evidence="5">Helix-turn-helix transcriptional regulator</fullName>
    </submittedName>
</protein>
<proteinExistence type="predicted"/>
<dbReference type="InterPro" id="IPR003313">
    <property type="entry name" value="AraC-bd"/>
</dbReference>
<dbReference type="InterPro" id="IPR020449">
    <property type="entry name" value="Tscrpt_reg_AraC-type_HTH"/>
</dbReference>
<reference evidence="5" key="1">
    <citation type="submission" date="2020-10" db="EMBL/GenBank/DDBJ databases">
        <authorList>
            <person name="Gilroy R."/>
        </authorList>
    </citation>
    <scope>NUCLEOTIDE SEQUENCE</scope>
    <source>
        <strain evidence="5">CHK195-4489</strain>
    </source>
</reference>
<dbReference type="Proteomes" id="UP000824089">
    <property type="component" value="Unassembled WGS sequence"/>
</dbReference>
<dbReference type="InterPro" id="IPR018060">
    <property type="entry name" value="HTH_AraC"/>
</dbReference>
<dbReference type="AlphaFoldDB" id="A0A9D1I7H1"/>
<keyword evidence="3" id="KW-0804">Transcription</keyword>
<dbReference type="EMBL" id="DVMM01000062">
    <property type="protein sequence ID" value="HIU29267.1"/>
    <property type="molecule type" value="Genomic_DNA"/>
</dbReference>
<dbReference type="InterPro" id="IPR037923">
    <property type="entry name" value="HTH-like"/>
</dbReference>
<feature type="domain" description="HTH araC/xylS-type" evidence="4">
    <location>
        <begin position="190"/>
        <end position="288"/>
    </location>
</feature>
<dbReference type="Gene3D" id="1.10.10.60">
    <property type="entry name" value="Homeodomain-like"/>
    <property type="match status" value="2"/>
</dbReference>
<evidence type="ECO:0000313" key="5">
    <source>
        <dbReference type="EMBL" id="HIU29267.1"/>
    </source>
</evidence>
<dbReference type="PANTHER" id="PTHR43280:SF2">
    <property type="entry name" value="HTH-TYPE TRANSCRIPTIONAL REGULATOR EXSA"/>
    <property type="match status" value="1"/>
</dbReference>
<evidence type="ECO:0000256" key="1">
    <source>
        <dbReference type="ARBA" id="ARBA00023015"/>
    </source>
</evidence>
<dbReference type="Gene3D" id="2.60.120.10">
    <property type="entry name" value="Jelly Rolls"/>
    <property type="match status" value="1"/>
</dbReference>
<dbReference type="InterPro" id="IPR014710">
    <property type="entry name" value="RmlC-like_jellyroll"/>
</dbReference>
<dbReference type="Pfam" id="PF12833">
    <property type="entry name" value="HTH_18"/>
    <property type="match status" value="1"/>
</dbReference>
<dbReference type="SMART" id="SM00342">
    <property type="entry name" value="HTH_ARAC"/>
    <property type="match status" value="1"/>
</dbReference>
<gene>
    <name evidence="5" type="ORF">IAD50_03100</name>
</gene>
<dbReference type="PRINTS" id="PR00032">
    <property type="entry name" value="HTHARAC"/>
</dbReference>
<evidence type="ECO:0000313" key="6">
    <source>
        <dbReference type="Proteomes" id="UP000824089"/>
    </source>
</evidence>
<dbReference type="SUPFAM" id="SSF46689">
    <property type="entry name" value="Homeodomain-like"/>
    <property type="match status" value="2"/>
</dbReference>
<dbReference type="GO" id="GO:0003700">
    <property type="term" value="F:DNA-binding transcription factor activity"/>
    <property type="evidence" value="ECO:0007669"/>
    <property type="project" value="InterPro"/>
</dbReference>
<dbReference type="InterPro" id="IPR009057">
    <property type="entry name" value="Homeodomain-like_sf"/>
</dbReference>
<dbReference type="PROSITE" id="PS01124">
    <property type="entry name" value="HTH_ARAC_FAMILY_2"/>
    <property type="match status" value="1"/>
</dbReference>